<dbReference type="SUPFAM" id="SSF69500">
    <property type="entry name" value="DTD-like"/>
    <property type="match status" value="1"/>
</dbReference>
<proteinExistence type="inferred from homology"/>
<evidence type="ECO:0000256" key="3">
    <source>
        <dbReference type="HAMAP-Rule" id="MF_00518"/>
    </source>
</evidence>
<comment type="catalytic activity">
    <reaction evidence="3">
        <text>a D-aminoacyl-tRNA + H2O = a tRNA + a D-alpha-amino acid + H(+)</text>
        <dbReference type="Rhea" id="RHEA:13953"/>
        <dbReference type="Rhea" id="RHEA-COMP:10123"/>
        <dbReference type="Rhea" id="RHEA-COMP:10124"/>
        <dbReference type="ChEBI" id="CHEBI:15377"/>
        <dbReference type="ChEBI" id="CHEBI:15378"/>
        <dbReference type="ChEBI" id="CHEBI:59871"/>
        <dbReference type="ChEBI" id="CHEBI:78442"/>
        <dbReference type="ChEBI" id="CHEBI:79333"/>
        <dbReference type="EC" id="3.1.1.96"/>
    </reaction>
</comment>
<comment type="domain">
    <text evidence="3">A Gly-cisPro motif from one monomer fits into the active site of the other monomer to allow specific chiral rejection of L-amino acids.</text>
</comment>
<comment type="subunit">
    <text evidence="3">Homodimer.</text>
</comment>
<comment type="function">
    <text evidence="3">An aminoacyl-tRNA editing enzyme that deacylates mischarged D-aminoacyl-tRNAs. Also deacylates mischarged glycyl-tRNA(Ala), protecting cells against glycine mischarging by AlaRS. Acts via tRNA-based rather than protein-based catalysis; rejects L-amino acids rather than detecting D-amino acids in the active site. By recycling D-aminoacyl-tRNA to D-amino acids and free tRNA molecules, this enzyme counteracts the toxicity associated with the formation of D-aminoacyl-tRNA entities in vivo and helps enforce protein L-homochirality.</text>
</comment>
<reference evidence="4 5" key="1">
    <citation type="journal article" date="2024" name="Microbiology">
        <title>Methylomarinum rosea sp. nov., a novel halophilic methanotrophic bacterium from the hypersaline Lake Elton.</title>
        <authorList>
            <person name="Suleimanov R.Z."/>
            <person name="Oshkin I.Y."/>
            <person name="Danilova O.V."/>
            <person name="Suzina N.E."/>
            <person name="Dedysh S.N."/>
        </authorList>
    </citation>
    <scope>NUCLEOTIDE SEQUENCE [LARGE SCALE GENOMIC DNA]</scope>
    <source>
        <strain evidence="4 5">Ch1-1</strain>
    </source>
</reference>
<dbReference type="AlphaFoldDB" id="A0AAU7NTG6"/>
<dbReference type="RefSeq" id="WP_305906937.1">
    <property type="nucleotide sequence ID" value="NZ_CP157743.1"/>
</dbReference>
<comment type="similarity">
    <text evidence="1 3">Belongs to the DTD family.</text>
</comment>
<dbReference type="EMBL" id="CP157743">
    <property type="protein sequence ID" value="XBS20296.1"/>
    <property type="molecule type" value="Genomic_DNA"/>
</dbReference>
<keyword evidence="5" id="KW-1185">Reference proteome</keyword>
<sequence>MISIIQRVSEANVSVDGITIGAIDQGIMALVAVEKEDSEKQADRLLERILNYRIFADADDKMNLSLRDIEGGLLIVPQFTLAADTQKGNRPSFASAATPEKGRQLFDYFRQRAETIYPASRFGRFGADMKVSLINDGPVTFTLRVV</sequence>
<evidence type="ECO:0000256" key="2">
    <source>
        <dbReference type="ARBA" id="ARBA00022801"/>
    </source>
</evidence>
<dbReference type="PANTHER" id="PTHR10472:SF5">
    <property type="entry name" value="D-AMINOACYL-TRNA DEACYLASE 1"/>
    <property type="match status" value="1"/>
</dbReference>
<dbReference type="InterPro" id="IPR003732">
    <property type="entry name" value="Daa-tRNA_deacyls_DTD"/>
</dbReference>
<organism evidence="4 5">
    <name type="scientific">Methylomarinum roseum</name>
    <dbReference type="NCBI Taxonomy" id="3067653"/>
    <lineage>
        <taxon>Bacteria</taxon>
        <taxon>Pseudomonadati</taxon>
        <taxon>Pseudomonadota</taxon>
        <taxon>Gammaproteobacteria</taxon>
        <taxon>Methylococcales</taxon>
        <taxon>Methylococcaceae</taxon>
        <taxon>Methylomarinum</taxon>
    </lineage>
</organism>
<dbReference type="GO" id="GO:0051500">
    <property type="term" value="F:D-tyrosyl-tRNA(Tyr) deacylase activity"/>
    <property type="evidence" value="ECO:0007669"/>
    <property type="project" value="TreeGrafter"/>
</dbReference>
<evidence type="ECO:0000256" key="1">
    <source>
        <dbReference type="ARBA" id="ARBA00009673"/>
    </source>
</evidence>
<dbReference type="GO" id="GO:0005737">
    <property type="term" value="C:cytoplasm"/>
    <property type="evidence" value="ECO:0007669"/>
    <property type="project" value="UniProtKB-SubCell"/>
</dbReference>
<name>A0AAU7NTG6_9GAMM</name>
<evidence type="ECO:0000313" key="4">
    <source>
        <dbReference type="EMBL" id="XBS20296.1"/>
    </source>
</evidence>
<dbReference type="NCBIfam" id="TIGR00256">
    <property type="entry name" value="D-aminoacyl-tRNA deacylase"/>
    <property type="match status" value="1"/>
</dbReference>
<dbReference type="PANTHER" id="PTHR10472">
    <property type="entry name" value="D-TYROSYL-TRNA TYR DEACYLASE"/>
    <property type="match status" value="1"/>
</dbReference>
<gene>
    <name evidence="3 4" type="primary">dtd</name>
    <name evidence="4" type="ORF">Q9L42_018410</name>
</gene>
<keyword evidence="3" id="KW-0820">tRNA-binding</keyword>
<dbReference type="HAMAP" id="MF_00518">
    <property type="entry name" value="Deacylase_Dtd"/>
    <property type="match status" value="1"/>
</dbReference>
<dbReference type="FunFam" id="3.50.80.10:FF:000001">
    <property type="entry name" value="D-aminoacyl-tRNA deacylase"/>
    <property type="match status" value="1"/>
</dbReference>
<comment type="catalytic activity">
    <reaction evidence="3">
        <text>glycyl-tRNA(Ala) + H2O = tRNA(Ala) + glycine + H(+)</text>
        <dbReference type="Rhea" id="RHEA:53744"/>
        <dbReference type="Rhea" id="RHEA-COMP:9657"/>
        <dbReference type="Rhea" id="RHEA-COMP:13640"/>
        <dbReference type="ChEBI" id="CHEBI:15377"/>
        <dbReference type="ChEBI" id="CHEBI:15378"/>
        <dbReference type="ChEBI" id="CHEBI:57305"/>
        <dbReference type="ChEBI" id="CHEBI:78442"/>
        <dbReference type="ChEBI" id="CHEBI:78522"/>
    </reaction>
</comment>
<keyword evidence="2 3" id="KW-0378">Hydrolase</keyword>
<dbReference type="Gene3D" id="3.50.80.10">
    <property type="entry name" value="D-tyrosyl-tRNA(Tyr) deacylase"/>
    <property type="match status" value="1"/>
</dbReference>
<keyword evidence="3" id="KW-0694">RNA-binding</keyword>
<accession>A0AAU7NTG6</accession>
<dbReference type="Proteomes" id="UP001225378">
    <property type="component" value="Chromosome"/>
</dbReference>
<keyword evidence="3" id="KW-0963">Cytoplasm</keyword>
<dbReference type="GO" id="GO:0019478">
    <property type="term" value="P:D-amino acid catabolic process"/>
    <property type="evidence" value="ECO:0007669"/>
    <property type="project" value="UniProtKB-UniRule"/>
</dbReference>
<dbReference type="InterPro" id="IPR023509">
    <property type="entry name" value="DTD-like_sf"/>
</dbReference>
<dbReference type="GO" id="GO:0106026">
    <property type="term" value="F:Gly-tRNA(Ala) deacylase activity"/>
    <property type="evidence" value="ECO:0007669"/>
    <property type="project" value="UniProtKB-UniRule"/>
</dbReference>
<feature type="short sequence motif" description="Gly-cisPro motif, important for rejection of L-amino acids" evidence="3">
    <location>
        <begin position="137"/>
        <end position="138"/>
    </location>
</feature>
<dbReference type="GO" id="GO:0043908">
    <property type="term" value="F:Ser(Gly)-tRNA(Ala) hydrolase activity"/>
    <property type="evidence" value="ECO:0007669"/>
    <property type="project" value="UniProtKB-UniRule"/>
</dbReference>
<dbReference type="KEGG" id="mech:Q9L42_018410"/>
<dbReference type="Pfam" id="PF02580">
    <property type="entry name" value="Tyr_Deacylase"/>
    <property type="match status" value="1"/>
</dbReference>
<comment type="subcellular location">
    <subcellularLocation>
        <location evidence="3">Cytoplasm</location>
    </subcellularLocation>
</comment>
<dbReference type="GO" id="GO:0000049">
    <property type="term" value="F:tRNA binding"/>
    <property type="evidence" value="ECO:0007669"/>
    <property type="project" value="UniProtKB-UniRule"/>
</dbReference>
<dbReference type="EC" id="3.1.1.96" evidence="3"/>
<dbReference type="EC" id="3.1.1.-" evidence="3"/>
<protein>
    <recommendedName>
        <fullName evidence="3">D-aminoacyl-tRNA deacylase</fullName>
        <shortName evidence="3">DTD</shortName>
        <ecNumber evidence="3">3.1.1.96</ecNumber>
    </recommendedName>
    <alternativeName>
        <fullName evidence="3">Gly-tRNA(Ala) deacylase</fullName>
        <ecNumber evidence="3">3.1.1.-</ecNumber>
    </alternativeName>
</protein>
<evidence type="ECO:0000313" key="5">
    <source>
        <dbReference type="Proteomes" id="UP001225378"/>
    </source>
</evidence>